<evidence type="ECO:0000256" key="1">
    <source>
        <dbReference type="ARBA" id="ARBA00011959"/>
    </source>
</evidence>
<evidence type="ECO:0000313" key="4">
    <source>
        <dbReference type="Proteomes" id="UP001462502"/>
    </source>
</evidence>
<dbReference type="InterPro" id="IPR004788">
    <property type="entry name" value="Ribose5P_isomerase_type_A"/>
</dbReference>
<dbReference type="EC" id="5.3.1.6" evidence="1"/>
<organism evidence="3 4">
    <name type="scientific">Chromobacterium phragmitis</name>
    <dbReference type="NCBI Taxonomy" id="2202141"/>
    <lineage>
        <taxon>Bacteria</taxon>
        <taxon>Pseudomonadati</taxon>
        <taxon>Pseudomonadota</taxon>
        <taxon>Betaproteobacteria</taxon>
        <taxon>Neisseriales</taxon>
        <taxon>Chromobacteriaceae</taxon>
        <taxon>Chromobacterium</taxon>
    </lineage>
</organism>
<keyword evidence="2 3" id="KW-0413">Isomerase</keyword>
<evidence type="ECO:0000256" key="2">
    <source>
        <dbReference type="ARBA" id="ARBA00023235"/>
    </source>
</evidence>
<dbReference type="RefSeq" id="WP_347950164.1">
    <property type="nucleotide sequence ID" value="NZ_JBDXMI010000001.1"/>
</dbReference>
<dbReference type="InterPro" id="IPR037171">
    <property type="entry name" value="NagB/RpiA_transferase-like"/>
</dbReference>
<accession>A0ABV0IS92</accession>
<reference evidence="3 4" key="1">
    <citation type="submission" date="2024-05" db="EMBL/GenBank/DDBJ databases">
        <authorList>
            <person name="De Oliveira J.P."/>
            <person name="Noriler S.A."/>
            <person name="De Oliveira A.G."/>
            <person name="Sipoli D.S."/>
        </authorList>
    </citation>
    <scope>NUCLEOTIDE SEQUENCE [LARGE SCALE GENOMIC DNA]</scope>
    <source>
        <strain evidence="3 4">LABIM192</strain>
    </source>
</reference>
<keyword evidence="4" id="KW-1185">Reference proteome</keyword>
<comment type="caution">
    <text evidence="3">The sequence shown here is derived from an EMBL/GenBank/DDBJ whole genome shotgun (WGS) entry which is preliminary data.</text>
</comment>
<dbReference type="EMBL" id="JBDXMI010000001">
    <property type="protein sequence ID" value="MEO9384151.1"/>
    <property type="molecule type" value="Genomic_DNA"/>
</dbReference>
<name>A0ABV0IS92_9NEIS</name>
<proteinExistence type="predicted"/>
<sequence>MEKLPIYVDGADEINHHLHMIKGGGGRTGRK</sequence>
<dbReference type="SUPFAM" id="SSF100950">
    <property type="entry name" value="NagB/RpiA/CoA transferase-like"/>
    <property type="match status" value="1"/>
</dbReference>
<dbReference type="Proteomes" id="UP001462502">
    <property type="component" value="Unassembled WGS sequence"/>
</dbReference>
<dbReference type="GO" id="GO:0016853">
    <property type="term" value="F:isomerase activity"/>
    <property type="evidence" value="ECO:0007669"/>
    <property type="project" value="UniProtKB-KW"/>
</dbReference>
<dbReference type="Pfam" id="PF06026">
    <property type="entry name" value="Rib_5-P_isom_A"/>
    <property type="match status" value="1"/>
</dbReference>
<protein>
    <recommendedName>
        <fullName evidence="1">ribose-5-phosphate isomerase</fullName>
        <ecNumber evidence="1">5.3.1.6</ecNumber>
    </recommendedName>
</protein>
<evidence type="ECO:0000313" key="3">
    <source>
        <dbReference type="EMBL" id="MEO9384151.1"/>
    </source>
</evidence>
<gene>
    <name evidence="3" type="ORF">ABI908_08530</name>
</gene>
<dbReference type="Gene3D" id="3.40.50.1360">
    <property type="match status" value="1"/>
</dbReference>